<dbReference type="EC" id="3.2.1.21" evidence="4"/>
<dbReference type="AlphaFoldDB" id="A0A084FYN4"/>
<dbReference type="PANTHER" id="PTHR10353">
    <property type="entry name" value="GLYCOSYL HYDROLASE"/>
    <property type="match status" value="1"/>
</dbReference>
<proteinExistence type="inferred from homology"/>
<evidence type="ECO:0000313" key="10">
    <source>
        <dbReference type="EMBL" id="KEZ40196.1"/>
    </source>
</evidence>
<organism evidence="10 11">
    <name type="scientific">Pseudallescheria apiosperma</name>
    <name type="common">Scedosporium apiospermum</name>
    <dbReference type="NCBI Taxonomy" id="563466"/>
    <lineage>
        <taxon>Eukaryota</taxon>
        <taxon>Fungi</taxon>
        <taxon>Dikarya</taxon>
        <taxon>Ascomycota</taxon>
        <taxon>Pezizomycotina</taxon>
        <taxon>Sordariomycetes</taxon>
        <taxon>Hypocreomycetidae</taxon>
        <taxon>Microascales</taxon>
        <taxon>Microascaceae</taxon>
        <taxon>Scedosporium</taxon>
    </lineage>
</organism>
<dbReference type="RefSeq" id="XP_016639995.1">
    <property type="nucleotide sequence ID" value="XM_016790692.1"/>
</dbReference>
<dbReference type="PANTHER" id="PTHR10353:SF134">
    <property type="entry name" value="PUTATIVE (AFU_ORTHOLOGUE AFUA_3G12600)-RELATED"/>
    <property type="match status" value="1"/>
</dbReference>
<dbReference type="CDD" id="cd16147">
    <property type="entry name" value="G6S"/>
    <property type="match status" value="1"/>
</dbReference>
<dbReference type="PROSITE" id="PS00523">
    <property type="entry name" value="SULFATASE_1"/>
    <property type="match status" value="1"/>
</dbReference>
<protein>
    <recommendedName>
        <fullName evidence="4">beta-glucosidase</fullName>
        <ecNumber evidence="4">3.2.1.21</ecNumber>
    </recommendedName>
</protein>
<keyword evidence="6 10" id="KW-0326">Glycosidase</keyword>
<reference evidence="10 11" key="1">
    <citation type="journal article" date="2014" name="Genome Announc.">
        <title>Draft genome sequence of the pathogenic fungus Scedosporium apiospermum.</title>
        <authorList>
            <person name="Vandeputte P."/>
            <person name="Ghamrawi S."/>
            <person name="Rechenmann M."/>
            <person name="Iltis A."/>
            <person name="Giraud S."/>
            <person name="Fleury M."/>
            <person name="Thornton C."/>
            <person name="Delhaes L."/>
            <person name="Meyer W."/>
            <person name="Papon N."/>
            <person name="Bouchara J.P."/>
        </authorList>
    </citation>
    <scope>NUCLEOTIDE SEQUENCE [LARGE SCALE GENOMIC DNA]</scope>
    <source>
        <strain evidence="10 11">IHEM 14462</strain>
    </source>
</reference>
<evidence type="ECO:0000256" key="3">
    <source>
        <dbReference type="ARBA" id="ARBA00010838"/>
    </source>
</evidence>
<name>A0A084FYN4_PSEDA</name>
<comment type="function">
    <text evidence="7">Plays an important role in cellulose degradation. Shows hydrolytic activity against several glycosidic compounds.</text>
</comment>
<dbReference type="Pfam" id="PF00232">
    <property type="entry name" value="Glyco_hydro_1"/>
    <property type="match status" value="1"/>
</dbReference>
<evidence type="ECO:0000259" key="9">
    <source>
        <dbReference type="Pfam" id="PF00884"/>
    </source>
</evidence>
<dbReference type="SUPFAM" id="SSF51445">
    <property type="entry name" value="(Trans)glycosidases"/>
    <property type="match status" value="1"/>
</dbReference>
<comment type="caution">
    <text evidence="10">The sequence shown here is derived from an EMBL/GenBank/DDBJ whole genome shotgun (WGS) entry which is preliminary data.</text>
</comment>
<dbReference type="Gene3D" id="3.20.20.80">
    <property type="entry name" value="Glycosidases"/>
    <property type="match status" value="1"/>
</dbReference>
<evidence type="ECO:0000256" key="2">
    <source>
        <dbReference type="ARBA" id="ARBA00008779"/>
    </source>
</evidence>
<evidence type="ECO:0000256" key="4">
    <source>
        <dbReference type="ARBA" id="ARBA00012744"/>
    </source>
</evidence>
<dbReference type="Gene3D" id="3.40.720.10">
    <property type="entry name" value="Alkaline Phosphatase, subunit A"/>
    <property type="match status" value="1"/>
</dbReference>
<dbReference type="EMBL" id="JOWA01000132">
    <property type="protein sequence ID" value="KEZ40196.1"/>
    <property type="molecule type" value="Genomic_DNA"/>
</dbReference>
<keyword evidence="8" id="KW-0732">Signal</keyword>
<gene>
    <name evidence="10" type="ORF">SAPIO_CDS9253</name>
</gene>
<dbReference type="GO" id="GO:0030245">
    <property type="term" value="P:cellulose catabolic process"/>
    <property type="evidence" value="ECO:0007669"/>
    <property type="project" value="UniProtKB-ARBA"/>
</dbReference>
<dbReference type="InterPro" id="IPR001360">
    <property type="entry name" value="Glyco_hydro_1"/>
</dbReference>
<dbReference type="KEGG" id="sapo:SAPIO_CDS9253"/>
<dbReference type="GeneID" id="27728325"/>
<keyword evidence="5 10" id="KW-0378">Hydrolase</keyword>
<dbReference type="VEuPathDB" id="FungiDB:SAPIO_CDS9253"/>
<dbReference type="InterPro" id="IPR000917">
    <property type="entry name" value="Sulfatase_N"/>
</dbReference>
<dbReference type="Pfam" id="PF00884">
    <property type="entry name" value="Sulfatase"/>
    <property type="match status" value="1"/>
</dbReference>
<feature type="signal peptide" evidence="8">
    <location>
        <begin position="1"/>
        <end position="28"/>
    </location>
</feature>
<comment type="catalytic activity">
    <reaction evidence="1">
        <text>Hydrolysis of terminal, non-reducing beta-D-glucosyl residues with release of beta-D-glucose.</text>
        <dbReference type="EC" id="3.2.1.21"/>
    </reaction>
</comment>
<evidence type="ECO:0000256" key="1">
    <source>
        <dbReference type="ARBA" id="ARBA00000448"/>
    </source>
</evidence>
<evidence type="ECO:0000313" key="11">
    <source>
        <dbReference type="Proteomes" id="UP000028545"/>
    </source>
</evidence>
<evidence type="ECO:0000256" key="7">
    <source>
        <dbReference type="ARBA" id="ARBA00056775"/>
    </source>
</evidence>
<dbReference type="OrthoDB" id="65569at2759"/>
<evidence type="ECO:0000256" key="5">
    <source>
        <dbReference type="ARBA" id="ARBA00022801"/>
    </source>
</evidence>
<dbReference type="HOGENOM" id="CLU_293227_0_0_1"/>
<feature type="chain" id="PRO_5001774993" description="beta-glucosidase" evidence="8">
    <location>
        <begin position="29"/>
        <end position="1037"/>
    </location>
</feature>
<accession>A0A084FYN4</accession>
<feature type="domain" description="Sulfatase N-terminal" evidence="9">
    <location>
        <begin position="49"/>
        <end position="408"/>
    </location>
</feature>
<dbReference type="FunFam" id="3.40.720.10:FF:000051">
    <property type="entry name" value="Arylsulfatase"/>
    <property type="match status" value="1"/>
</dbReference>
<dbReference type="InterPro" id="IPR017850">
    <property type="entry name" value="Alkaline_phosphatase_core_sf"/>
</dbReference>
<comment type="similarity">
    <text evidence="2">Belongs to the sulfatase family.</text>
</comment>
<comment type="similarity">
    <text evidence="3">Belongs to the glycosyl hydrolase 1 family.</text>
</comment>
<dbReference type="InterPro" id="IPR024607">
    <property type="entry name" value="Sulfatase_CS"/>
</dbReference>
<dbReference type="PRINTS" id="PR00131">
    <property type="entry name" value="GLHYDRLASE1"/>
</dbReference>
<keyword evidence="11" id="KW-1185">Reference proteome</keyword>
<dbReference type="SUPFAM" id="SSF53649">
    <property type="entry name" value="Alkaline phosphatase-like"/>
    <property type="match status" value="1"/>
</dbReference>
<dbReference type="GO" id="GO:0080079">
    <property type="term" value="F:cellobiose glucosidase activity"/>
    <property type="evidence" value="ECO:0007669"/>
    <property type="project" value="UniProtKB-ARBA"/>
</dbReference>
<dbReference type="Proteomes" id="UP000028545">
    <property type="component" value="Unassembled WGS sequence"/>
</dbReference>
<dbReference type="InterPro" id="IPR017853">
    <property type="entry name" value="GH"/>
</dbReference>
<evidence type="ECO:0000256" key="8">
    <source>
        <dbReference type="SAM" id="SignalP"/>
    </source>
</evidence>
<dbReference type="FunFam" id="3.20.20.80:FF:000011">
    <property type="entry name" value="Cytosolic beta-glucosidase"/>
    <property type="match status" value="1"/>
</dbReference>
<evidence type="ECO:0000256" key="6">
    <source>
        <dbReference type="ARBA" id="ARBA00023295"/>
    </source>
</evidence>
<sequence length="1037" mass="116929">MAIKSTLLSCGLLLLQATIPSLLPGVSAQSDQILLGQEGSTFGPSGKGPNIVFILTDDQDLHMDSLDYLPLIKKHLTDQGTLFKKHFCTTAICCPARVTLWTGKLAHNTNVTDVSPPHGGFPKFVAQGLNDHYLPTFLQDQGYATYYTGKLFNAHDVNNYNNPYPAAWTGSDFLLDPFTYMYLNATFQRNQDPPVSYEGQYSTDVLAGKALGFLDEAVAGGKPFFLGIAPVAPHSNVNLGKLVNENDSFSLPIDQPDVSAYFSPPIPAERHAHLFPDAVVPRRANFNPDFPSGANWIYQQPKQSPENVAFNDHYYRSRLRALQAVDELVDSVVEKLDAHGILDDTYIFYTTDNGFHIGYHRLQPGKECGFEEDINIPLIVRGPGVPKGQVSEIVTQHADLTPTIVKLAQGPSRADFDGIPIPLTEEGLTDAAKTRHDHIGVEFWGIAAAEGKFGFFGRNQSLVLNNTYKAIRIVSEEYNLYYSVWCTNEHELYDLNTDPEQIQNLLRPDSKVTTLLGLPIGKIVARLDSLLLVTKSCKGITCSKPWDALHPQGNVASLWDALSPRFDTFYEKQQAKVSYSRFQIEGAWNQGGKGQSIWDTFCHSPGRIKDNSTADDACLSYQLHEQDIARMKEYGVTAYRFSLSWSRIIPLGGKDDPVNEEGIAFYNTLIDTLLRNGITPFVTLFHWDLPSSLYERYRGMLDQAQYAPDFVRYAQVCFERFGDRVKHWITYNEPALVARAGHGEGRHAPGHISPTEPFIVAHTQLVSHGHVCAMYKREFQPTQNGHIMITLDGGWSEPWDADDPRDVEAAQRATEFEIAWFADPLFGSGECDYPASMRAQLGDCLPHFTPEEKILVRGSSEFYGMNSYTSYFVKHRNESPEEGDFRGNVIRLDQNKAGVERGIESDTPWLRTAPWGWANLLRWIWNRYHVPIYITENGTTAKGELEFRPRSPDDILEDPHRIEFYRSYLAEVAKACQEGIIIKSYFAWSLLDNWEWALGYTARFGVTWVDFDSPEKTRHAKRSAYFLKDFFQHLKRS</sequence>